<keyword evidence="12" id="KW-0443">Lipid metabolism</keyword>
<keyword evidence="28" id="KW-1185">Reference proteome</keyword>
<comment type="catalytic activity">
    <reaction evidence="22">
        <text>hexan-3-one + NADPH + O2 + H(+) = ethyl butanoate + NADP(+) + H2O</text>
        <dbReference type="Rhea" id="RHEA:54844"/>
        <dbReference type="ChEBI" id="CHEBI:15377"/>
        <dbReference type="ChEBI" id="CHEBI:15378"/>
        <dbReference type="ChEBI" id="CHEBI:15379"/>
        <dbReference type="ChEBI" id="CHEBI:57783"/>
        <dbReference type="ChEBI" id="CHEBI:58349"/>
        <dbReference type="ChEBI" id="CHEBI:88764"/>
        <dbReference type="ChEBI" id="CHEBI:89891"/>
    </reaction>
    <physiologicalReaction direction="left-to-right" evidence="22">
        <dbReference type="Rhea" id="RHEA:54845"/>
    </physiologicalReaction>
</comment>
<accession>A0A1X7APD1</accession>
<dbReference type="GO" id="GO:0050660">
    <property type="term" value="F:flavin adenine dinucleotide binding"/>
    <property type="evidence" value="ECO:0007669"/>
    <property type="project" value="InterPro"/>
</dbReference>
<dbReference type="Gene3D" id="3.50.50.60">
    <property type="entry name" value="FAD/NAD(P)-binding domain"/>
    <property type="match status" value="1"/>
</dbReference>
<dbReference type="InterPro" id="IPR050982">
    <property type="entry name" value="Auxin_biosynth/cation_transpt"/>
</dbReference>
<evidence type="ECO:0000313" key="28">
    <source>
        <dbReference type="Proteomes" id="UP000196573"/>
    </source>
</evidence>
<dbReference type="EMBL" id="FWPT01000009">
    <property type="protein sequence ID" value="SMA49950.1"/>
    <property type="molecule type" value="Genomic_DNA"/>
</dbReference>
<dbReference type="InterPro" id="IPR036188">
    <property type="entry name" value="FAD/NAD-bd_sf"/>
</dbReference>
<keyword evidence="8" id="KW-0274">FAD</keyword>
<keyword evidence="6" id="KW-0285">Flavoprotein</keyword>
<dbReference type="InterPro" id="IPR020946">
    <property type="entry name" value="Flavin_mOase-like"/>
</dbReference>
<evidence type="ECO:0000256" key="9">
    <source>
        <dbReference type="ARBA" id="ARBA00022848"/>
    </source>
</evidence>
<evidence type="ECO:0000256" key="12">
    <source>
        <dbReference type="ARBA" id="ARBA00023098"/>
    </source>
</evidence>
<comment type="catalytic activity">
    <reaction evidence="26">
        <text>octan-3-one + NADPH + O2 + H(+) = pentyl propanoate + NADP(+) + H2O</text>
        <dbReference type="Rhea" id="RHEA:54840"/>
        <dbReference type="ChEBI" id="CHEBI:15377"/>
        <dbReference type="ChEBI" id="CHEBI:15378"/>
        <dbReference type="ChEBI" id="CHEBI:15379"/>
        <dbReference type="ChEBI" id="CHEBI:57783"/>
        <dbReference type="ChEBI" id="CHEBI:58349"/>
        <dbReference type="ChEBI" id="CHEBI:80946"/>
        <dbReference type="ChEBI" id="CHEBI:87373"/>
    </reaction>
    <physiologicalReaction direction="left-to-right" evidence="26">
        <dbReference type="Rhea" id="RHEA:54841"/>
    </physiologicalReaction>
</comment>
<evidence type="ECO:0000256" key="5">
    <source>
        <dbReference type="ARBA" id="ARBA00022553"/>
    </source>
</evidence>
<evidence type="ECO:0000256" key="26">
    <source>
        <dbReference type="ARBA" id="ARBA00049475"/>
    </source>
</evidence>
<dbReference type="GO" id="GO:0050661">
    <property type="term" value="F:NADP binding"/>
    <property type="evidence" value="ECO:0007669"/>
    <property type="project" value="InterPro"/>
</dbReference>
<comment type="function">
    <text evidence="17">Acts as a Baeyer-Villiger monooxygenase on a broad range of substrates. Catalyzes the insertion of an oxygen atom into a carbon-carbon bond adjacent to a carbonyl, which converts ketones to esters. Active on diverse carbonyl compounds, whereas soft nucleophiles are mostly non- or poorly reactive. In contrast with other forms of FMO it is non- or poorly active on 'classical' substrates such as drugs, pesticides, and dietary components containing soft nucleophilic heteroatoms. Able to oxidize drug molecules bearing a carbonyl group on an aliphatic chain, such as nabumetone and pentoxifylline. Also, in the absence of substrates, shows slow but yet significant NADPH oxidase activity. Acts as a positive modulator of cholesterol biosynthesis as well as glucose homeostasis, promoting metabolic aging via pleiotropic effects.</text>
</comment>
<evidence type="ECO:0000256" key="1">
    <source>
        <dbReference type="ARBA" id="ARBA00004524"/>
    </source>
</evidence>
<evidence type="ECO:0000256" key="4">
    <source>
        <dbReference type="ARBA" id="ARBA00022481"/>
    </source>
</evidence>
<evidence type="ECO:0000256" key="15">
    <source>
        <dbReference type="ARBA" id="ARBA00033213"/>
    </source>
</evidence>
<proteinExistence type="predicted"/>
<dbReference type="GO" id="GO:0016174">
    <property type="term" value="F:NAD(P)H oxidase H2O2-forming activity"/>
    <property type="evidence" value="ECO:0007669"/>
    <property type="project" value="UniProtKB-EC"/>
</dbReference>
<evidence type="ECO:0000256" key="22">
    <source>
        <dbReference type="ARBA" id="ARBA00047977"/>
    </source>
</evidence>
<evidence type="ECO:0000256" key="23">
    <source>
        <dbReference type="ARBA" id="ARBA00048459"/>
    </source>
</evidence>
<dbReference type="RefSeq" id="WP_087112393.1">
    <property type="nucleotide sequence ID" value="NZ_CBCSCN010000011.1"/>
</dbReference>
<evidence type="ECO:0000256" key="18">
    <source>
        <dbReference type="ARBA" id="ARBA00047426"/>
    </source>
</evidence>
<evidence type="ECO:0000256" key="21">
    <source>
        <dbReference type="ARBA" id="ARBA00047864"/>
    </source>
</evidence>
<dbReference type="Pfam" id="PF00743">
    <property type="entry name" value="FMO-like"/>
    <property type="match status" value="1"/>
</dbReference>
<evidence type="ECO:0000256" key="10">
    <source>
        <dbReference type="ARBA" id="ARBA00022989"/>
    </source>
</evidence>
<keyword evidence="4" id="KW-0488">Methylation</keyword>
<dbReference type="PIRSF" id="PIRSF000332">
    <property type="entry name" value="FMO"/>
    <property type="match status" value="1"/>
</dbReference>
<comment type="catalytic activity">
    <reaction evidence="25">
        <text>heptan-4-one + NADPH + O2 + H(+) = propyl butanoate + NADP(+) + H2O</text>
        <dbReference type="Rhea" id="RHEA:54852"/>
        <dbReference type="ChEBI" id="CHEBI:15377"/>
        <dbReference type="ChEBI" id="CHEBI:15378"/>
        <dbReference type="ChEBI" id="CHEBI:15379"/>
        <dbReference type="ChEBI" id="CHEBI:57783"/>
        <dbReference type="ChEBI" id="CHEBI:58349"/>
        <dbReference type="ChEBI" id="CHEBI:89484"/>
        <dbReference type="ChEBI" id="CHEBI:89719"/>
    </reaction>
    <physiologicalReaction direction="left-to-right" evidence="25">
        <dbReference type="Rhea" id="RHEA:54853"/>
    </physiologicalReaction>
</comment>
<comment type="subcellular location">
    <subcellularLocation>
        <location evidence="1">Microsome membrane</location>
    </subcellularLocation>
</comment>
<protein>
    <recommendedName>
        <fullName evidence="3">Flavin-containing monooxygenase 5</fullName>
        <ecNumber evidence="2">1.6.3.1</ecNumber>
    </recommendedName>
    <alternativeName>
        <fullName evidence="16">Dimethylaniline monooxygenase [N-oxide-forming] 5</fullName>
    </alternativeName>
    <alternativeName>
        <fullName evidence="14">Dimethylaniline oxidase 5</fullName>
    </alternativeName>
    <alternativeName>
        <fullName evidence="15">NADPH oxidase</fullName>
    </alternativeName>
</protein>
<dbReference type="Proteomes" id="UP000196573">
    <property type="component" value="Unassembled WGS sequence"/>
</dbReference>
<dbReference type="SUPFAM" id="SSF51905">
    <property type="entry name" value="FAD/NAD(P)-binding domain"/>
    <property type="match status" value="2"/>
</dbReference>
<evidence type="ECO:0000256" key="8">
    <source>
        <dbReference type="ARBA" id="ARBA00022827"/>
    </source>
</evidence>
<keyword evidence="9" id="KW-0492">Microsome</keyword>
<keyword evidence="7" id="KW-0812">Transmembrane</keyword>
<comment type="catalytic activity">
    <reaction evidence="20">
        <text>sulcatone + NADPH + O2 + H(+) = 4-methylpent-3-en-1-yl acetate + NADP(+) + H2O</text>
        <dbReference type="Rhea" id="RHEA:54864"/>
        <dbReference type="ChEBI" id="CHEBI:15377"/>
        <dbReference type="ChEBI" id="CHEBI:15378"/>
        <dbReference type="ChEBI" id="CHEBI:15379"/>
        <dbReference type="ChEBI" id="CHEBI:16310"/>
        <dbReference type="ChEBI" id="CHEBI:57783"/>
        <dbReference type="ChEBI" id="CHEBI:58349"/>
        <dbReference type="ChEBI" id="CHEBI:138373"/>
    </reaction>
    <physiologicalReaction direction="left-to-right" evidence="20">
        <dbReference type="Rhea" id="RHEA:54865"/>
    </physiologicalReaction>
</comment>
<evidence type="ECO:0000256" key="13">
    <source>
        <dbReference type="ARBA" id="ARBA00023136"/>
    </source>
</evidence>
<evidence type="ECO:0000256" key="25">
    <source>
        <dbReference type="ARBA" id="ARBA00048990"/>
    </source>
</evidence>
<dbReference type="OrthoDB" id="9790219at2"/>
<dbReference type="GO" id="GO:0004499">
    <property type="term" value="F:N,N-dimethylaniline monooxygenase activity"/>
    <property type="evidence" value="ECO:0007669"/>
    <property type="project" value="InterPro"/>
</dbReference>
<comment type="catalytic activity">
    <reaction evidence="23">
        <text>octan-3-one + NADPH + O2 + H(+) = ethyl hexanoate + NADP(+) + H2O</text>
        <dbReference type="Rhea" id="RHEA:54856"/>
        <dbReference type="ChEBI" id="CHEBI:15377"/>
        <dbReference type="ChEBI" id="CHEBI:15378"/>
        <dbReference type="ChEBI" id="CHEBI:15379"/>
        <dbReference type="ChEBI" id="CHEBI:57783"/>
        <dbReference type="ChEBI" id="CHEBI:58349"/>
        <dbReference type="ChEBI" id="CHEBI:80946"/>
        <dbReference type="ChEBI" id="CHEBI:86055"/>
    </reaction>
    <physiologicalReaction direction="left-to-right" evidence="23">
        <dbReference type="Rhea" id="RHEA:54857"/>
    </physiologicalReaction>
</comment>
<dbReference type="PANTHER" id="PTHR43539">
    <property type="entry name" value="FLAVIN-BINDING MONOOXYGENASE-LIKE PROTEIN (AFU_ORTHOLOGUE AFUA_4G09220)"/>
    <property type="match status" value="1"/>
</dbReference>
<evidence type="ECO:0000256" key="19">
    <source>
        <dbReference type="ARBA" id="ARBA00047574"/>
    </source>
</evidence>
<comment type="catalytic activity">
    <reaction evidence="19">
        <text>heptan-2-one + NADPH + O2 + H(+) = pentyl acetate + NADP(+) + H2O</text>
        <dbReference type="Rhea" id="RHEA:54836"/>
        <dbReference type="ChEBI" id="CHEBI:5672"/>
        <dbReference type="ChEBI" id="CHEBI:15377"/>
        <dbReference type="ChEBI" id="CHEBI:15378"/>
        <dbReference type="ChEBI" id="CHEBI:15379"/>
        <dbReference type="ChEBI" id="CHEBI:57783"/>
        <dbReference type="ChEBI" id="CHEBI:58349"/>
        <dbReference type="ChEBI" id="CHEBI:87362"/>
    </reaction>
    <physiologicalReaction direction="left-to-right" evidence="19">
        <dbReference type="Rhea" id="RHEA:54837"/>
    </physiologicalReaction>
</comment>
<keyword evidence="10" id="KW-1133">Transmembrane helix</keyword>
<evidence type="ECO:0000256" key="3">
    <source>
        <dbReference type="ARBA" id="ARBA00019213"/>
    </source>
</evidence>
<organism evidence="27 28">
    <name type="scientific">Parendozoicomonas haliclonae</name>
    <dbReference type="NCBI Taxonomy" id="1960125"/>
    <lineage>
        <taxon>Bacteria</taxon>
        <taxon>Pseudomonadati</taxon>
        <taxon>Pseudomonadota</taxon>
        <taxon>Gammaproteobacteria</taxon>
        <taxon>Oceanospirillales</taxon>
        <taxon>Endozoicomonadaceae</taxon>
        <taxon>Parendozoicomonas</taxon>
    </lineage>
</organism>
<comment type="catalytic activity">
    <reaction evidence="21">
        <text>NADPH + O2 + H(+) = H2O2 + NADP(+)</text>
        <dbReference type="Rhea" id="RHEA:11260"/>
        <dbReference type="ChEBI" id="CHEBI:15378"/>
        <dbReference type="ChEBI" id="CHEBI:15379"/>
        <dbReference type="ChEBI" id="CHEBI:16240"/>
        <dbReference type="ChEBI" id="CHEBI:57783"/>
        <dbReference type="ChEBI" id="CHEBI:58349"/>
        <dbReference type="EC" id="1.6.3.1"/>
    </reaction>
    <physiologicalReaction direction="left-to-right" evidence="21">
        <dbReference type="Rhea" id="RHEA:11261"/>
    </physiologicalReaction>
</comment>
<evidence type="ECO:0000256" key="7">
    <source>
        <dbReference type="ARBA" id="ARBA00022692"/>
    </source>
</evidence>
<keyword evidence="13" id="KW-0472">Membrane</keyword>
<keyword evidence="11 27" id="KW-0560">Oxidoreductase</keyword>
<dbReference type="PRINTS" id="PR01125">
    <property type="entry name" value="FMOXYGENASE5"/>
</dbReference>
<keyword evidence="5" id="KW-0597">Phosphoprotein</keyword>
<evidence type="ECO:0000256" key="2">
    <source>
        <dbReference type="ARBA" id="ARBA00012698"/>
    </source>
</evidence>
<dbReference type="EC" id="1.6.3.1" evidence="2"/>
<dbReference type="InterPro" id="IPR000960">
    <property type="entry name" value="Flavin_mOase"/>
</dbReference>
<sequence>MTDSLDRVAIIGAGPAGLATARALKALKIPFDVFEKHSNVGGIWDRSNPGSPMYRTAHFISSRTMSGHQGFPMPDHYPDYPSNEQILTYIQSFAKTFDLEADIRFNTVVNNVRKQEQYWQLESTHNGLTTTENYRWVVCANGTNWHPNRPTLKGEENFHGKIIHAVDYHDTAMLRDKRVLVVGAGNSGVDIASDAGFNAKQGYLSLRRGYHFVPKHIMGEPADVFGAKSDWMPMWLKQKSFGFLLRMLNGDLTRLGLKNPDHKVMTSHPIMNTQVLHYLQHGDLIAKPDIDHLEGNTVYFDDDSSADIDLIILATGYHWRIPYLNNLYFPWKNERPQTFLKIFNKDYPSLFINGFVETNGGAYKLFDDMAFLIANVIQAQKDNPLQAKTIQRYIEGPEPDLSGNIRFIDSARHTGYTNSRSYQKAMETMRKDFGWTEGYEKLAAKVGI</sequence>
<gene>
    <name evidence="27" type="primary">czcO_2</name>
    <name evidence="27" type="ORF">EHSB41UT_03741</name>
</gene>
<name>A0A1X7APD1_9GAMM</name>
<dbReference type="AlphaFoldDB" id="A0A1X7APD1"/>
<evidence type="ECO:0000313" key="27">
    <source>
        <dbReference type="EMBL" id="SMA49950.1"/>
    </source>
</evidence>
<dbReference type="InterPro" id="IPR002257">
    <property type="entry name" value="Flavin_mOase_5"/>
</dbReference>
<keyword evidence="9" id="KW-0256">Endoplasmic reticulum</keyword>
<evidence type="ECO:0000256" key="14">
    <source>
        <dbReference type="ARBA" id="ARBA00029728"/>
    </source>
</evidence>
<evidence type="ECO:0000256" key="20">
    <source>
        <dbReference type="ARBA" id="ARBA00047855"/>
    </source>
</evidence>
<evidence type="ECO:0000256" key="16">
    <source>
        <dbReference type="ARBA" id="ARBA00033301"/>
    </source>
</evidence>
<evidence type="ECO:0000256" key="17">
    <source>
        <dbReference type="ARBA" id="ARBA00045722"/>
    </source>
</evidence>
<comment type="catalytic activity">
    <reaction evidence="24">
        <text>(2E)-geranial + NADPH + O2 + H(+) = (1E)-2,6-dimethylhepta-1,5-dien-1-yl formate + NADP(+) + H2O</text>
        <dbReference type="Rhea" id="RHEA:54860"/>
        <dbReference type="ChEBI" id="CHEBI:15377"/>
        <dbReference type="ChEBI" id="CHEBI:15378"/>
        <dbReference type="ChEBI" id="CHEBI:15379"/>
        <dbReference type="ChEBI" id="CHEBI:16980"/>
        <dbReference type="ChEBI" id="CHEBI:57783"/>
        <dbReference type="ChEBI" id="CHEBI:58349"/>
        <dbReference type="ChEBI" id="CHEBI:138375"/>
    </reaction>
    <physiologicalReaction direction="left-to-right" evidence="24">
        <dbReference type="Rhea" id="RHEA:54861"/>
    </physiologicalReaction>
</comment>
<dbReference type="PANTHER" id="PTHR43539:SF78">
    <property type="entry name" value="FLAVIN-CONTAINING MONOOXYGENASE"/>
    <property type="match status" value="1"/>
</dbReference>
<dbReference type="GO" id="GO:0006629">
    <property type="term" value="P:lipid metabolic process"/>
    <property type="evidence" value="ECO:0007669"/>
    <property type="project" value="UniProtKB-KW"/>
</dbReference>
<evidence type="ECO:0000256" key="24">
    <source>
        <dbReference type="ARBA" id="ARBA00048989"/>
    </source>
</evidence>
<evidence type="ECO:0000256" key="11">
    <source>
        <dbReference type="ARBA" id="ARBA00023002"/>
    </source>
</evidence>
<dbReference type="PRINTS" id="PR00370">
    <property type="entry name" value="FMOXYGENASE"/>
</dbReference>
<comment type="catalytic activity">
    <reaction evidence="18">
        <text>hexan-3-one + NADPH + O2 + H(+) = propyl propanoate + NADP(+) + H2O</text>
        <dbReference type="Rhea" id="RHEA:54848"/>
        <dbReference type="ChEBI" id="CHEBI:15377"/>
        <dbReference type="ChEBI" id="CHEBI:15378"/>
        <dbReference type="ChEBI" id="CHEBI:15379"/>
        <dbReference type="ChEBI" id="CHEBI:57783"/>
        <dbReference type="ChEBI" id="CHEBI:58349"/>
        <dbReference type="ChEBI" id="CHEBI:89828"/>
        <dbReference type="ChEBI" id="CHEBI:89891"/>
    </reaction>
    <physiologicalReaction direction="left-to-right" evidence="18">
        <dbReference type="Rhea" id="RHEA:54849"/>
    </physiologicalReaction>
</comment>
<evidence type="ECO:0000256" key="6">
    <source>
        <dbReference type="ARBA" id="ARBA00022630"/>
    </source>
</evidence>
<reference evidence="27 28" key="1">
    <citation type="submission" date="2017-03" db="EMBL/GenBank/DDBJ databases">
        <authorList>
            <person name="Afonso C.L."/>
            <person name="Miller P.J."/>
            <person name="Scott M.A."/>
            <person name="Spackman E."/>
            <person name="Goraichik I."/>
            <person name="Dimitrov K.M."/>
            <person name="Suarez D.L."/>
            <person name="Swayne D.E."/>
        </authorList>
    </citation>
    <scope>NUCLEOTIDE SEQUENCE [LARGE SCALE GENOMIC DNA]</scope>
    <source>
        <strain evidence="27">SB41UT1</strain>
    </source>
</reference>